<dbReference type="Proteomes" id="UP000235786">
    <property type="component" value="Unassembled WGS sequence"/>
</dbReference>
<keyword evidence="14" id="KW-1185">Reference proteome</keyword>
<dbReference type="GO" id="GO:0006357">
    <property type="term" value="P:regulation of transcription by RNA polymerase II"/>
    <property type="evidence" value="ECO:0007669"/>
    <property type="project" value="TreeGrafter"/>
</dbReference>
<dbReference type="Pfam" id="PF11221">
    <property type="entry name" value="Med21"/>
    <property type="match status" value="1"/>
</dbReference>
<keyword evidence="5 10" id="KW-0805">Transcription regulation</keyword>
<evidence type="ECO:0000256" key="6">
    <source>
        <dbReference type="ARBA" id="ARBA00023159"/>
    </source>
</evidence>
<comment type="function">
    <text evidence="9 10">Component of the Mediator complex, a coactivator involved in the regulated transcription of nearly all RNA polymerase II-dependent genes. Mediator functions as a bridge to convey information from gene-specific regulatory proteins to the basal RNA polymerase II transcription machinery. Mediator is recruited to promoters by direct interactions with regulatory proteins and serves as a scaffold for the assembly of a functional preinitiation complex with RNA polymerase II and the general transcription factors.</text>
</comment>
<evidence type="ECO:0000256" key="12">
    <source>
        <dbReference type="SAM" id="MobiDB-lite"/>
    </source>
</evidence>
<keyword evidence="8 10" id="KW-0539">Nucleus</keyword>
<dbReference type="InterPro" id="IPR021384">
    <property type="entry name" value="Mediator_Med21"/>
</dbReference>
<evidence type="ECO:0000313" key="13">
    <source>
        <dbReference type="EMBL" id="PMD47582.1"/>
    </source>
</evidence>
<evidence type="ECO:0000256" key="10">
    <source>
        <dbReference type="RuleBase" id="RU366036"/>
    </source>
</evidence>
<evidence type="ECO:0000256" key="7">
    <source>
        <dbReference type="ARBA" id="ARBA00023163"/>
    </source>
</evidence>
<dbReference type="OrthoDB" id="526653at2759"/>
<dbReference type="GO" id="GO:0016592">
    <property type="term" value="C:mediator complex"/>
    <property type="evidence" value="ECO:0007669"/>
    <property type="project" value="UniProtKB-UniRule"/>
</dbReference>
<dbReference type="PANTHER" id="PTHR13381:SF0">
    <property type="entry name" value="MEDIATOR OF RNA POLYMERASE II TRANSCRIPTION SUBUNIT 21"/>
    <property type="match status" value="1"/>
</dbReference>
<keyword evidence="11" id="KW-0175">Coiled coil</keyword>
<evidence type="ECO:0000256" key="8">
    <source>
        <dbReference type="ARBA" id="ARBA00023242"/>
    </source>
</evidence>
<evidence type="ECO:0000256" key="4">
    <source>
        <dbReference type="ARBA" id="ARBA00019691"/>
    </source>
</evidence>
<comment type="subcellular location">
    <subcellularLocation>
        <location evidence="1 10">Nucleus</location>
    </subcellularLocation>
</comment>
<name>A0A2J6S9Z0_HYAVF</name>
<evidence type="ECO:0000256" key="9">
    <source>
        <dbReference type="ARBA" id="ARBA00025687"/>
    </source>
</evidence>
<dbReference type="PANTHER" id="PTHR13381">
    <property type="entry name" value="RNA POLYMERASE II HOLOENZYME COMPONENT SRB7"/>
    <property type="match status" value="1"/>
</dbReference>
<keyword evidence="7 10" id="KW-0804">Transcription</keyword>
<evidence type="ECO:0000256" key="5">
    <source>
        <dbReference type="ARBA" id="ARBA00023015"/>
    </source>
</evidence>
<evidence type="ECO:0000256" key="3">
    <source>
        <dbReference type="ARBA" id="ARBA00011837"/>
    </source>
</evidence>
<evidence type="ECO:0000256" key="11">
    <source>
        <dbReference type="SAM" id="Coils"/>
    </source>
</evidence>
<organism evidence="13 14">
    <name type="scientific">Hyaloscypha variabilis (strain UAMH 11265 / GT02V1 / F)</name>
    <name type="common">Meliniomyces variabilis</name>
    <dbReference type="NCBI Taxonomy" id="1149755"/>
    <lineage>
        <taxon>Eukaryota</taxon>
        <taxon>Fungi</taxon>
        <taxon>Dikarya</taxon>
        <taxon>Ascomycota</taxon>
        <taxon>Pezizomycotina</taxon>
        <taxon>Leotiomycetes</taxon>
        <taxon>Helotiales</taxon>
        <taxon>Hyaloscyphaceae</taxon>
        <taxon>Hyaloscypha</taxon>
        <taxon>Hyaloscypha variabilis</taxon>
    </lineage>
</organism>
<feature type="compositionally biased region" description="Basic and acidic residues" evidence="12">
    <location>
        <begin position="45"/>
        <end position="57"/>
    </location>
</feature>
<dbReference type="AlphaFoldDB" id="A0A2J6S9Z0"/>
<dbReference type="Gene3D" id="6.10.280.10">
    <property type="entry name" value="Mediator complex, subunit Med21"/>
    <property type="match status" value="1"/>
</dbReference>
<evidence type="ECO:0000256" key="2">
    <source>
        <dbReference type="ARBA" id="ARBA00005770"/>
    </source>
</evidence>
<feature type="coiled-coil region" evidence="11">
    <location>
        <begin position="90"/>
        <end position="131"/>
    </location>
</feature>
<gene>
    <name evidence="13" type="ORF">L207DRAFT_551099</name>
</gene>
<dbReference type="STRING" id="1149755.A0A2J6S9Z0"/>
<protein>
    <recommendedName>
        <fullName evidence="4 10">Mediator of RNA polymerase II transcription subunit 21</fullName>
    </recommendedName>
</protein>
<comment type="subunit">
    <text evidence="3 10">Component of the Mediator complex.</text>
</comment>
<dbReference type="GO" id="GO:0003712">
    <property type="term" value="F:transcription coregulator activity"/>
    <property type="evidence" value="ECO:0007669"/>
    <property type="project" value="TreeGrafter"/>
</dbReference>
<accession>A0A2J6S9Z0</accession>
<proteinExistence type="inferred from homology"/>
<feature type="region of interest" description="Disordered" evidence="12">
    <location>
        <begin position="38"/>
        <end position="59"/>
    </location>
</feature>
<sequence>MADILTQLQDAVDQLANQFVASIYYVHKHHDLLTLGPADTVRQQQKNEGEDPGDRNVDPYPADVFKDGQKELAQDLILKEQQIEYLISILPGLENNEKDQEQTIRQLEEELKIAEEERKQAVKEKEDVLARLDTVLRSVKRP</sequence>
<dbReference type="SUPFAM" id="SSF140718">
    <property type="entry name" value="Mediator hinge subcomplex-like"/>
    <property type="match status" value="1"/>
</dbReference>
<evidence type="ECO:0000313" key="14">
    <source>
        <dbReference type="Proteomes" id="UP000235786"/>
    </source>
</evidence>
<reference evidence="13 14" key="1">
    <citation type="submission" date="2016-04" db="EMBL/GenBank/DDBJ databases">
        <title>A degradative enzymes factory behind the ericoid mycorrhizal symbiosis.</title>
        <authorList>
            <consortium name="DOE Joint Genome Institute"/>
            <person name="Martino E."/>
            <person name="Morin E."/>
            <person name="Grelet G."/>
            <person name="Kuo A."/>
            <person name="Kohler A."/>
            <person name="Daghino S."/>
            <person name="Barry K."/>
            <person name="Choi C."/>
            <person name="Cichocki N."/>
            <person name="Clum A."/>
            <person name="Copeland A."/>
            <person name="Hainaut M."/>
            <person name="Haridas S."/>
            <person name="Labutti K."/>
            <person name="Lindquist E."/>
            <person name="Lipzen A."/>
            <person name="Khouja H.-R."/>
            <person name="Murat C."/>
            <person name="Ohm R."/>
            <person name="Olson A."/>
            <person name="Spatafora J."/>
            <person name="Veneault-Fourrey C."/>
            <person name="Henrissat B."/>
            <person name="Grigoriev I."/>
            <person name="Martin F."/>
            <person name="Perotto S."/>
        </authorList>
    </citation>
    <scope>NUCLEOTIDE SEQUENCE [LARGE SCALE GENOMIC DNA]</scope>
    <source>
        <strain evidence="13 14">F</strain>
    </source>
</reference>
<keyword evidence="6 10" id="KW-0010">Activator</keyword>
<evidence type="ECO:0000256" key="1">
    <source>
        <dbReference type="ARBA" id="ARBA00004123"/>
    </source>
</evidence>
<dbReference type="EMBL" id="KZ613938">
    <property type="protein sequence ID" value="PMD47582.1"/>
    <property type="molecule type" value="Genomic_DNA"/>
</dbReference>
<dbReference type="InterPro" id="IPR037212">
    <property type="entry name" value="Med7/Med21-like"/>
</dbReference>
<comment type="similarity">
    <text evidence="2 10">Belongs to the Mediator complex subunit 21 family.</text>
</comment>